<reference evidence="3 4" key="1">
    <citation type="submission" date="2018-08" db="EMBL/GenBank/DDBJ databases">
        <title>Genome and evolution of the arbuscular mycorrhizal fungus Diversispora epigaea (formerly Glomus versiforme) and its bacterial endosymbionts.</title>
        <authorList>
            <person name="Sun X."/>
            <person name="Fei Z."/>
            <person name="Harrison M."/>
        </authorList>
    </citation>
    <scope>NUCLEOTIDE SEQUENCE [LARGE SCALE GENOMIC DNA]</scope>
    <source>
        <strain evidence="3 4">IT104</strain>
    </source>
</reference>
<dbReference type="InterPro" id="IPR000719">
    <property type="entry name" value="Prot_kinase_dom"/>
</dbReference>
<evidence type="ECO:0000313" key="3">
    <source>
        <dbReference type="EMBL" id="RHZ46423.1"/>
    </source>
</evidence>
<organism evidence="3 4">
    <name type="scientific">Diversispora epigaea</name>
    <dbReference type="NCBI Taxonomy" id="1348612"/>
    <lineage>
        <taxon>Eukaryota</taxon>
        <taxon>Fungi</taxon>
        <taxon>Fungi incertae sedis</taxon>
        <taxon>Mucoromycota</taxon>
        <taxon>Glomeromycotina</taxon>
        <taxon>Glomeromycetes</taxon>
        <taxon>Diversisporales</taxon>
        <taxon>Diversisporaceae</taxon>
        <taxon>Diversispora</taxon>
    </lineage>
</organism>
<feature type="domain" description="Protein kinase" evidence="2">
    <location>
        <begin position="498"/>
        <end position="763"/>
    </location>
</feature>
<dbReference type="Pfam" id="PF08238">
    <property type="entry name" value="Sel1"/>
    <property type="match status" value="9"/>
</dbReference>
<comment type="similarity">
    <text evidence="1">Belongs to the sel-1 family.</text>
</comment>
<dbReference type="Pfam" id="PF07714">
    <property type="entry name" value="PK_Tyr_Ser-Thr"/>
    <property type="match status" value="1"/>
</dbReference>
<dbReference type="GO" id="GO:0004672">
    <property type="term" value="F:protein kinase activity"/>
    <property type="evidence" value="ECO:0007669"/>
    <property type="project" value="InterPro"/>
</dbReference>
<dbReference type="GO" id="GO:0005524">
    <property type="term" value="F:ATP binding"/>
    <property type="evidence" value="ECO:0007669"/>
    <property type="project" value="InterPro"/>
</dbReference>
<dbReference type="PRINTS" id="PR00109">
    <property type="entry name" value="TYRKINASE"/>
</dbReference>
<sequence>MGCVCCSEIGTAKDEEEKFWSYLKLAEGGDCNWQYKIGYCYQIGIGTTKDEKKAFQWYLKSAKGGNSDGQLNLGNCYKNGIGTIKDEGKAFQWYLKSAKGGNCNGQYNLGFCYQHGIGTKNDEGKAFQWYLKSAEGGDCDGQNRLGDCYYYRIGTTKDEKKAFQWYLKSAERGNVTGQYNLARHYQHGIGTTKDEEKAFHWYLKSAERGNSDGQLNLKNCYEGGIGTTKDEEKAFHWYLKSAEGENSDGQYNLCRCYEFGIGTTKDEEKAFQWYLKSAEGGNSDGKDNLGYCYENGIGTTEDKEKAFQWCLKSAEGGNSNGQLILGNYYGIGITKDEEKAVQWILKSAEEGNDFCQQSIESFYQEEFEISTTKKYQNKLKKNTNRKDSSLVPSKSFIKNLKSIEDLNAKNHNCCICWQKNGCNEICKKNFQDFGRCHNCGNLNIKKNICKDCKYLELEYTLSFSIDVNKIVSIIIQMTELDENAEEWEIWRWIDYSEFKDIKYLDQGAFGTVWKAEWKNMPEELFQICNSNQVALKRLLNSKKMSTGFLRELLANFHCRSKYVLPIFGITQDPMTMEYAVVLQYMNNGNLRNFLQQNKTLSWTERLWLLQSFLAGLEVLHIKGYIHCDLHSGNLMITEAHDNLKFIRLGDLGFCRPVDEVISSGRYGVLPYIAPEIMNKNPYTRASDIYSVGIIMWVISTGKIPYSDRACDLELTLEILEGLRPKIKEGTPQCYVELMKKCWHKDPSERPSAQIIYDILIKWINDLTLINKIDISLTVTVIRQTEKSLMFLNADQEMKKEDFQLSELSLYEPIHPKASLICKPLLILPPLQNSNLDLSNIDWGESLNYLNNNL</sequence>
<dbReference type="InterPro" id="IPR001245">
    <property type="entry name" value="Ser-Thr/Tyr_kinase_cat_dom"/>
</dbReference>
<name>A0A397GBT2_9GLOM</name>
<dbReference type="InterPro" id="IPR006597">
    <property type="entry name" value="Sel1-like"/>
</dbReference>
<dbReference type="InterPro" id="IPR011009">
    <property type="entry name" value="Kinase-like_dom_sf"/>
</dbReference>
<evidence type="ECO:0000313" key="4">
    <source>
        <dbReference type="Proteomes" id="UP000266861"/>
    </source>
</evidence>
<evidence type="ECO:0000256" key="1">
    <source>
        <dbReference type="ARBA" id="ARBA00038101"/>
    </source>
</evidence>
<dbReference type="InterPro" id="IPR050767">
    <property type="entry name" value="Sel1_AlgK"/>
</dbReference>
<dbReference type="AlphaFoldDB" id="A0A397GBT2"/>
<protein>
    <recommendedName>
        <fullName evidence="2">Protein kinase domain-containing protein</fullName>
    </recommendedName>
</protein>
<dbReference type="PANTHER" id="PTHR11102:SF160">
    <property type="entry name" value="ERAD-ASSOCIATED E3 UBIQUITIN-PROTEIN LIGASE COMPONENT HRD3"/>
    <property type="match status" value="1"/>
</dbReference>
<dbReference type="SUPFAM" id="SSF81901">
    <property type="entry name" value="HCP-like"/>
    <property type="match status" value="2"/>
</dbReference>
<keyword evidence="4" id="KW-1185">Reference proteome</keyword>
<dbReference type="Gene3D" id="1.10.510.10">
    <property type="entry name" value="Transferase(Phosphotransferase) domain 1"/>
    <property type="match status" value="1"/>
</dbReference>
<dbReference type="Proteomes" id="UP000266861">
    <property type="component" value="Unassembled WGS sequence"/>
</dbReference>
<dbReference type="PROSITE" id="PS50011">
    <property type="entry name" value="PROTEIN_KINASE_DOM"/>
    <property type="match status" value="1"/>
</dbReference>
<gene>
    <name evidence="3" type="ORF">Glove_621g1</name>
</gene>
<proteinExistence type="inferred from homology"/>
<dbReference type="SMART" id="SM00671">
    <property type="entry name" value="SEL1"/>
    <property type="match status" value="9"/>
</dbReference>
<accession>A0A397GBT2</accession>
<dbReference type="SUPFAM" id="SSF56112">
    <property type="entry name" value="Protein kinase-like (PK-like)"/>
    <property type="match status" value="1"/>
</dbReference>
<dbReference type="PANTHER" id="PTHR11102">
    <property type="entry name" value="SEL-1-LIKE PROTEIN"/>
    <property type="match status" value="1"/>
</dbReference>
<dbReference type="Gene3D" id="1.25.40.10">
    <property type="entry name" value="Tetratricopeptide repeat domain"/>
    <property type="match status" value="1"/>
</dbReference>
<dbReference type="InterPro" id="IPR011990">
    <property type="entry name" value="TPR-like_helical_dom_sf"/>
</dbReference>
<comment type="caution">
    <text evidence="3">The sequence shown here is derived from an EMBL/GenBank/DDBJ whole genome shotgun (WGS) entry which is preliminary data.</text>
</comment>
<dbReference type="STRING" id="1348612.A0A397GBT2"/>
<dbReference type="EMBL" id="PQFF01000515">
    <property type="protein sequence ID" value="RHZ46423.1"/>
    <property type="molecule type" value="Genomic_DNA"/>
</dbReference>
<dbReference type="OrthoDB" id="1668230at2759"/>
<evidence type="ECO:0000259" key="2">
    <source>
        <dbReference type="PROSITE" id="PS50011"/>
    </source>
</evidence>